<protein>
    <submittedName>
        <fullName evidence="1">Uncharacterized protein</fullName>
    </submittedName>
</protein>
<keyword evidence="2" id="KW-1185">Reference proteome</keyword>
<evidence type="ECO:0000313" key="1">
    <source>
        <dbReference type="EMBL" id="MBE5039224.1"/>
    </source>
</evidence>
<dbReference type="RefSeq" id="WP_226391787.1">
    <property type="nucleotide sequence ID" value="NZ_JADCKB010000002.1"/>
</dbReference>
<name>A0A9D5M1Z9_9FIRM</name>
<dbReference type="EMBL" id="JADCKB010000002">
    <property type="protein sequence ID" value="MBE5039224.1"/>
    <property type="molecule type" value="Genomic_DNA"/>
</dbReference>
<organism evidence="1 2">
    <name type="scientific">Ructibacterium gallinarum</name>
    <dbReference type="NCBI Taxonomy" id="2779355"/>
    <lineage>
        <taxon>Bacteria</taxon>
        <taxon>Bacillati</taxon>
        <taxon>Bacillota</taxon>
        <taxon>Clostridia</taxon>
        <taxon>Eubacteriales</taxon>
        <taxon>Oscillospiraceae</taxon>
        <taxon>Ructibacterium</taxon>
    </lineage>
</organism>
<accession>A0A9D5M1Z9</accession>
<dbReference type="AlphaFoldDB" id="A0A9D5M1Z9"/>
<proteinExistence type="predicted"/>
<evidence type="ECO:0000313" key="2">
    <source>
        <dbReference type="Proteomes" id="UP000806542"/>
    </source>
</evidence>
<reference evidence="1" key="1">
    <citation type="submission" date="2020-10" db="EMBL/GenBank/DDBJ databases">
        <title>ChiBAC.</title>
        <authorList>
            <person name="Zenner C."/>
            <person name="Hitch T.C.A."/>
            <person name="Clavel T."/>
        </authorList>
    </citation>
    <scope>NUCLEOTIDE SEQUENCE</scope>
    <source>
        <strain evidence="1">DSM 107454</strain>
    </source>
</reference>
<comment type="caution">
    <text evidence="1">The sequence shown here is derived from an EMBL/GenBank/DDBJ whole genome shotgun (WGS) entry which is preliminary data.</text>
</comment>
<dbReference type="Proteomes" id="UP000806542">
    <property type="component" value="Unassembled WGS sequence"/>
</dbReference>
<sequence>MPNLTTPIPPRLTGQTQQDVKLLKEWGTALIDELTYLFHNLDAGNVSEAASVKAENIDTANAKITNAQIGALTADKLTAGTIDTGKVTVSSSDGCLTLSDSQITISDQNYERFRAAYDKSTGRFDFVLCDKNGVPAVYIGSGGNAVFTGKVESASIFSSTIVGTDSISYTGTTGGVFAQLDPTGIKMMQDQNGVRKQKLGMSVGDDGTAYIVLGAGNGEGSHNINGVVYTNGSFKLEKNDQYASMGLVGYAPFISFWEESGELWLSGQRVLINGIDPMSKIQELESRVQALESM</sequence>
<gene>
    <name evidence="1" type="ORF">INF28_01905</name>
</gene>